<evidence type="ECO:0000313" key="1">
    <source>
        <dbReference type="EMBL" id="SVB97357.1"/>
    </source>
</evidence>
<sequence>MFSSVFSEERVLWDFGVVIKKSEKTVGSSQNFVKKEQSNTTINAVLSDPFIPPVKSTHPSLLPHHIAFQQQKINFKLNPEMKLNQVFLLTGKKYLQKNYQSVIVILEQVDLTQLPDNERHDLEYWLADALYQTGEYSKAQEVATSTLEKNKIDRLCLLLAMIYESQGNHKKAKKQYLKLVTQYPKSDFFSSARIKFRILGQP</sequence>
<dbReference type="InterPro" id="IPR011990">
    <property type="entry name" value="TPR-like_helical_dom_sf"/>
</dbReference>
<dbReference type="AlphaFoldDB" id="A0A382IDS3"/>
<dbReference type="Gene3D" id="1.25.40.10">
    <property type="entry name" value="Tetratricopeptide repeat domain"/>
    <property type="match status" value="1"/>
</dbReference>
<accession>A0A382IDS3</accession>
<dbReference type="InterPro" id="IPR019734">
    <property type="entry name" value="TPR_rpt"/>
</dbReference>
<protein>
    <recommendedName>
        <fullName evidence="2">Outer membrane lipoprotein BamD-like domain-containing protein</fullName>
    </recommendedName>
</protein>
<organism evidence="1">
    <name type="scientific">marine metagenome</name>
    <dbReference type="NCBI Taxonomy" id="408172"/>
    <lineage>
        <taxon>unclassified sequences</taxon>
        <taxon>metagenomes</taxon>
        <taxon>ecological metagenomes</taxon>
    </lineage>
</organism>
<reference evidence="1" key="1">
    <citation type="submission" date="2018-05" db="EMBL/GenBank/DDBJ databases">
        <authorList>
            <person name="Lanie J.A."/>
            <person name="Ng W.-L."/>
            <person name="Kazmierczak K.M."/>
            <person name="Andrzejewski T.M."/>
            <person name="Davidsen T.M."/>
            <person name="Wayne K.J."/>
            <person name="Tettelin H."/>
            <person name="Glass J.I."/>
            <person name="Rusch D."/>
            <person name="Podicherti R."/>
            <person name="Tsui H.-C.T."/>
            <person name="Winkler M.E."/>
        </authorList>
    </citation>
    <scope>NUCLEOTIDE SEQUENCE</scope>
</reference>
<gene>
    <name evidence="1" type="ORF">METZ01_LOCUS250211</name>
</gene>
<dbReference type="SUPFAM" id="SSF48452">
    <property type="entry name" value="TPR-like"/>
    <property type="match status" value="1"/>
</dbReference>
<name>A0A382IDS3_9ZZZZ</name>
<proteinExistence type="predicted"/>
<evidence type="ECO:0008006" key="2">
    <source>
        <dbReference type="Google" id="ProtNLM"/>
    </source>
</evidence>
<dbReference type="Pfam" id="PF13174">
    <property type="entry name" value="TPR_6"/>
    <property type="match status" value="1"/>
</dbReference>
<dbReference type="EMBL" id="UINC01066540">
    <property type="protein sequence ID" value="SVB97357.1"/>
    <property type="molecule type" value="Genomic_DNA"/>
</dbReference>